<evidence type="ECO:0000256" key="4">
    <source>
        <dbReference type="PROSITE-ProRule" id="PRU00510"/>
    </source>
</evidence>
<accession>A0A841BMG7</accession>
<dbReference type="PANTHER" id="PTHR33823:SF4">
    <property type="entry name" value="GENERAL STRESS PROTEIN 16O"/>
    <property type="match status" value="1"/>
</dbReference>
<evidence type="ECO:0000256" key="2">
    <source>
        <dbReference type="ARBA" id="ARBA00022771"/>
    </source>
</evidence>
<dbReference type="InterPro" id="IPR000962">
    <property type="entry name" value="Znf_DskA_TraR"/>
</dbReference>
<evidence type="ECO:0000256" key="1">
    <source>
        <dbReference type="ARBA" id="ARBA00022723"/>
    </source>
</evidence>
<dbReference type="SUPFAM" id="SSF57716">
    <property type="entry name" value="Glucocorticoid receptor-like (DNA-binding domain)"/>
    <property type="match status" value="1"/>
</dbReference>
<proteinExistence type="predicted"/>
<dbReference type="EMBL" id="JACHMN010000002">
    <property type="protein sequence ID" value="MBB5868456.1"/>
    <property type="molecule type" value="Genomic_DNA"/>
</dbReference>
<keyword evidence="3" id="KW-0862">Zinc</keyword>
<dbReference type="Gene3D" id="1.20.120.910">
    <property type="entry name" value="DksA, coiled-coil domain"/>
    <property type="match status" value="1"/>
</dbReference>
<reference evidence="6 7" key="1">
    <citation type="submission" date="2020-08" db="EMBL/GenBank/DDBJ databases">
        <title>Sequencing the genomes of 1000 actinobacteria strains.</title>
        <authorList>
            <person name="Klenk H.-P."/>
        </authorList>
    </citation>
    <scope>NUCLEOTIDE SEQUENCE [LARGE SCALE GENOMIC DNA]</scope>
    <source>
        <strain evidence="6 7">DSM 45362</strain>
    </source>
</reference>
<evidence type="ECO:0000313" key="6">
    <source>
        <dbReference type="EMBL" id="MBB5868456.1"/>
    </source>
</evidence>
<evidence type="ECO:0000313" key="7">
    <source>
        <dbReference type="Proteomes" id="UP000587527"/>
    </source>
</evidence>
<feature type="domain" description="Zinc finger DksA/TraR C4-type" evidence="5">
    <location>
        <begin position="85"/>
        <end position="119"/>
    </location>
</feature>
<protein>
    <submittedName>
        <fullName evidence="6">DnaK suppressor protein</fullName>
    </submittedName>
</protein>
<evidence type="ECO:0000256" key="3">
    <source>
        <dbReference type="ARBA" id="ARBA00022833"/>
    </source>
</evidence>
<evidence type="ECO:0000259" key="5">
    <source>
        <dbReference type="Pfam" id="PF01258"/>
    </source>
</evidence>
<dbReference type="AlphaFoldDB" id="A0A841BMG7"/>
<keyword evidence="7" id="KW-1185">Reference proteome</keyword>
<keyword evidence="1" id="KW-0479">Metal-binding</keyword>
<gene>
    <name evidence="6" type="ORF">F4553_001835</name>
</gene>
<dbReference type="RefSeq" id="WP_184834413.1">
    <property type="nucleotide sequence ID" value="NZ_JACHMN010000002.1"/>
</dbReference>
<name>A0A841BMG7_9ACTN</name>
<comment type="caution">
    <text evidence="6">The sequence shown here is derived from an EMBL/GenBank/DDBJ whole genome shotgun (WGS) entry which is preliminary data.</text>
</comment>
<feature type="zinc finger region" description="dksA C4-type" evidence="4">
    <location>
        <begin position="90"/>
        <end position="114"/>
    </location>
</feature>
<keyword evidence="2" id="KW-0863">Zinc-finger</keyword>
<dbReference type="Proteomes" id="UP000587527">
    <property type="component" value="Unassembled WGS sequence"/>
</dbReference>
<organism evidence="6 7">
    <name type="scientific">Allocatelliglobosispora scoriae</name>
    <dbReference type="NCBI Taxonomy" id="643052"/>
    <lineage>
        <taxon>Bacteria</taxon>
        <taxon>Bacillati</taxon>
        <taxon>Actinomycetota</taxon>
        <taxon>Actinomycetes</taxon>
        <taxon>Micromonosporales</taxon>
        <taxon>Micromonosporaceae</taxon>
        <taxon>Allocatelliglobosispora</taxon>
    </lineage>
</organism>
<dbReference type="PROSITE" id="PS51128">
    <property type="entry name" value="ZF_DKSA_2"/>
    <property type="match status" value="1"/>
</dbReference>
<dbReference type="PANTHER" id="PTHR33823">
    <property type="entry name" value="RNA POLYMERASE-BINDING TRANSCRIPTION FACTOR DKSA-RELATED"/>
    <property type="match status" value="1"/>
</dbReference>
<dbReference type="Pfam" id="PF01258">
    <property type="entry name" value="zf-dskA_traR"/>
    <property type="match status" value="1"/>
</dbReference>
<sequence length="122" mass="13341">MTITLDRPLSTDIGEMLHDRHREAVEQHAAQIREIEASRRSVQDVGDVVDLGSRAAETSETDMVAEALHQQVLRLEAAIARHEAGGFGVCASCDGEIPAGRLEIMPWATHCVPCGQSADRRR</sequence>
<dbReference type="GO" id="GO:0008270">
    <property type="term" value="F:zinc ion binding"/>
    <property type="evidence" value="ECO:0007669"/>
    <property type="project" value="UniProtKB-KW"/>
</dbReference>